<dbReference type="InterPro" id="IPR000172">
    <property type="entry name" value="GMC_OxRdtase_N"/>
</dbReference>
<evidence type="ECO:0000256" key="10">
    <source>
        <dbReference type="ARBA" id="ARBA00023235"/>
    </source>
</evidence>
<dbReference type="InterPro" id="IPR007867">
    <property type="entry name" value="GMC_OxRtase_C"/>
</dbReference>
<feature type="domain" description="Glucose-methanol-choline oxidoreductase N-terminal" evidence="16">
    <location>
        <begin position="185"/>
        <end position="291"/>
    </location>
</feature>
<evidence type="ECO:0000256" key="1">
    <source>
        <dbReference type="ARBA" id="ARBA00001974"/>
    </source>
</evidence>
<gene>
    <name evidence="18" type="ORF">GCM10023331_08350</name>
</gene>
<keyword evidence="10" id="KW-0413">Isomerase</keyword>
<name>A0ABP9D3F5_9BACT</name>
<protein>
    <recommendedName>
        <fullName evidence="14">Cholesterol oxidase</fullName>
        <ecNumber evidence="13">1.1.3.6</ecNumber>
        <ecNumber evidence="11">5.3.3.1</ecNumber>
    </recommendedName>
    <alternativeName>
        <fullName evidence="15">Cholesterol isomerase</fullName>
    </alternativeName>
</protein>
<comment type="caution">
    <text evidence="18">The sequence shown here is derived from an EMBL/GenBank/DDBJ whole genome shotgun (WGS) entry which is preliminary data.</text>
</comment>
<sequence>MNTQEYDYVVIGSGFGGSVSAMRLAEKGYKVLLLEKGKRYKDKDYPKSDWNIRKFLWAPFIRCFGIQQLTFFRKVFVLSGVGVGGGSNVYANTHMVPKDDFFNNPVWKDFKDWKAILMPFYDRAKYMLGTTPYDDFQKEDYILKEIAEDMGRGDTFSGVNAGVYTGDTEEAKDPYFNGLGPLRKGCVKCAGCMVGCRYGAKNTLSKNYLHFAEHFGAEILPESKAHRITYQNRHYEIEVHSTTSWFRKKKKLFKSKGLIVSGGVLGTLSLLMDQKHGKKTLPDLSDTLGRNIMTNAEMLCGVTNIGEKMNHGIAITSVFNADKNTHIEVVKYNSDSGVMGRLAMMAVGPGSGIVRTAKLIGKIISRPFQFLKSFFHFHQWGKDTIILLVMQNLEESLKMRWRKGFFRKGLAFDNRESHQKVPAYIPIGQEVMYRYAEKTGGIPQNVAMEIFLNTATTAHILGGCPMGKDKSEGVVNDRFEVHGYPNMYILDGSIIPCNLGVNPSLTITTLSEYAMSMIPEKEGNTHIPLQQQLKHKIQE</sequence>
<dbReference type="PANTHER" id="PTHR47470">
    <property type="entry name" value="CHOLESTEROL OXIDASE"/>
    <property type="match status" value="1"/>
</dbReference>
<organism evidence="18 19">
    <name type="scientific">Algivirga pacifica</name>
    <dbReference type="NCBI Taxonomy" id="1162670"/>
    <lineage>
        <taxon>Bacteria</taxon>
        <taxon>Pseudomonadati</taxon>
        <taxon>Bacteroidota</taxon>
        <taxon>Cytophagia</taxon>
        <taxon>Cytophagales</taxon>
        <taxon>Flammeovirgaceae</taxon>
        <taxon>Algivirga</taxon>
    </lineage>
</organism>
<feature type="domain" description="Glucose-methanol-choline oxidoreductase C-terminal" evidence="17">
    <location>
        <begin position="453"/>
        <end position="510"/>
    </location>
</feature>
<evidence type="ECO:0000256" key="2">
    <source>
        <dbReference type="ARBA" id="ARBA00010790"/>
    </source>
</evidence>
<comment type="similarity">
    <text evidence="2">Belongs to the GMC oxidoreductase family.</text>
</comment>
<evidence type="ECO:0000256" key="13">
    <source>
        <dbReference type="ARBA" id="ARBA00049723"/>
    </source>
</evidence>
<evidence type="ECO:0000256" key="4">
    <source>
        <dbReference type="ARBA" id="ARBA00022630"/>
    </source>
</evidence>
<keyword evidence="8" id="KW-1207">Sterol metabolism</keyword>
<keyword evidence="4" id="KW-0285">Flavoprotein</keyword>
<comment type="pathway">
    <text evidence="12">Steroid metabolism; cholesterol degradation.</text>
</comment>
<dbReference type="Proteomes" id="UP001500298">
    <property type="component" value="Unassembled WGS sequence"/>
</dbReference>
<evidence type="ECO:0000256" key="3">
    <source>
        <dbReference type="ARBA" id="ARBA00022548"/>
    </source>
</evidence>
<evidence type="ECO:0000256" key="8">
    <source>
        <dbReference type="ARBA" id="ARBA00023166"/>
    </source>
</evidence>
<accession>A0ABP9D3F5</accession>
<dbReference type="RefSeq" id="WP_345369445.1">
    <property type="nucleotide sequence ID" value="NZ_BAABJX010000016.1"/>
</dbReference>
<dbReference type="SUPFAM" id="SSF51905">
    <property type="entry name" value="FAD/NAD(P)-binding domain"/>
    <property type="match status" value="1"/>
</dbReference>
<dbReference type="EC" id="1.1.3.6" evidence="13"/>
<evidence type="ECO:0000256" key="12">
    <source>
        <dbReference type="ARBA" id="ARBA00049645"/>
    </source>
</evidence>
<dbReference type="PANTHER" id="PTHR47470:SF1">
    <property type="entry name" value="FAD-DEPENDENT OXIDOREDUCTASE 2 FAD BINDING DOMAIN-CONTAINING PROTEIN"/>
    <property type="match status" value="1"/>
</dbReference>
<keyword evidence="6" id="KW-0560">Oxidoreductase</keyword>
<keyword evidence="9" id="KW-0753">Steroid metabolism</keyword>
<evidence type="ECO:0000256" key="9">
    <source>
        <dbReference type="ARBA" id="ARBA00023221"/>
    </source>
</evidence>
<evidence type="ECO:0000313" key="19">
    <source>
        <dbReference type="Proteomes" id="UP001500298"/>
    </source>
</evidence>
<dbReference type="EC" id="5.3.3.1" evidence="11"/>
<dbReference type="Gene3D" id="3.50.50.60">
    <property type="entry name" value="FAD/NAD(P)-binding domain"/>
    <property type="match status" value="3"/>
</dbReference>
<comment type="cofactor">
    <cofactor evidence="1">
        <name>FAD</name>
        <dbReference type="ChEBI" id="CHEBI:57692"/>
    </cofactor>
</comment>
<dbReference type="EMBL" id="BAABJX010000016">
    <property type="protein sequence ID" value="GAA4826055.1"/>
    <property type="molecule type" value="Genomic_DNA"/>
</dbReference>
<evidence type="ECO:0000256" key="6">
    <source>
        <dbReference type="ARBA" id="ARBA00023002"/>
    </source>
</evidence>
<evidence type="ECO:0000256" key="11">
    <source>
        <dbReference type="ARBA" id="ARBA00038856"/>
    </source>
</evidence>
<reference evidence="19" key="1">
    <citation type="journal article" date="2019" name="Int. J. Syst. Evol. Microbiol.">
        <title>The Global Catalogue of Microorganisms (GCM) 10K type strain sequencing project: providing services to taxonomists for standard genome sequencing and annotation.</title>
        <authorList>
            <consortium name="The Broad Institute Genomics Platform"/>
            <consortium name="The Broad Institute Genome Sequencing Center for Infectious Disease"/>
            <person name="Wu L."/>
            <person name="Ma J."/>
        </authorList>
    </citation>
    <scope>NUCLEOTIDE SEQUENCE [LARGE SCALE GENOMIC DNA]</scope>
    <source>
        <strain evidence="19">JCM 18326</strain>
    </source>
</reference>
<evidence type="ECO:0000259" key="16">
    <source>
        <dbReference type="Pfam" id="PF00732"/>
    </source>
</evidence>
<dbReference type="InterPro" id="IPR052542">
    <property type="entry name" value="Cholesterol_Oxidase"/>
</dbReference>
<dbReference type="InterPro" id="IPR036188">
    <property type="entry name" value="FAD/NAD-bd_sf"/>
</dbReference>
<evidence type="ECO:0000256" key="15">
    <source>
        <dbReference type="ARBA" id="ARBA00049778"/>
    </source>
</evidence>
<keyword evidence="19" id="KW-1185">Reference proteome</keyword>
<dbReference type="Pfam" id="PF05199">
    <property type="entry name" value="GMC_oxred_C"/>
    <property type="match status" value="1"/>
</dbReference>
<evidence type="ECO:0000256" key="5">
    <source>
        <dbReference type="ARBA" id="ARBA00022827"/>
    </source>
</evidence>
<proteinExistence type="inferred from homology"/>
<keyword evidence="5" id="KW-0274">FAD</keyword>
<evidence type="ECO:0000259" key="17">
    <source>
        <dbReference type="Pfam" id="PF05199"/>
    </source>
</evidence>
<evidence type="ECO:0000313" key="18">
    <source>
        <dbReference type="EMBL" id="GAA4826055.1"/>
    </source>
</evidence>
<evidence type="ECO:0000256" key="14">
    <source>
        <dbReference type="ARBA" id="ARBA00049744"/>
    </source>
</evidence>
<keyword evidence="7" id="KW-0443">Lipid metabolism</keyword>
<keyword evidence="3" id="KW-0153">Cholesterol metabolism</keyword>
<dbReference type="Pfam" id="PF13450">
    <property type="entry name" value="NAD_binding_8"/>
    <property type="match status" value="1"/>
</dbReference>
<dbReference type="Pfam" id="PF00732">
    <property type="entry name" value="GMC_oxred_N"/>
    <property type="match status" value="1"/>
</dbReference>
<evidence type="ECO:0000256" key="7">
    <source>
        <dbReference type="ARBA" id="ARBA00023098"/>
    </source>
</evidence>